<keyword evidence="6" id="KW-0053">Apoptosis</keyword>
<dbReference type="GO" id="GO:0043066">
    <property type="term" value="P:negative regulation of apoptotic process"/>
    <property type="evidence" value="ECO:0007669"/>
    <property type="project" value="TreeGrafter"/>
</dbReference>
<evidence type="ECO:0000256" key="2">
    <source>
        <dbReference type="ARBA" id="ARBA00004496"/>
    </source>
</evidence>
<reference evidence="17 18" key="1">
    <citation type="journal article" date="2018" name="Gigascience">
        <title>Genomes of trombidid mites reveal novel predicted allergens and laterally-transferred genes associated with secondary metabolism.</title>
        <authorList>
            <person name="Dong X."/>
            <person name="Chaisiri K."/>
            <person name="Xia D."/>
            <person name="Armstrong S.D."/>
            <person name="Fang Y."/>
            <person name="Donnelly M.J."/>
            <person name="Kadowaki T."/>
            <person name="McGarry J.W."/>
            <person name="Darby A.C."/>
            <person name="Makepeace B.L."/>
        </authorList>
    </citation>
    <scope>NUCLEOTIDE SEQUENCE [LARGE SCALE GENOMIC DNA]</scope>
    <source>
        <strain evidence="17">UoL-UT</strain>
    </source>
</reference>
<evidence type="ECO:0000256" key="11">
    <source>
        <dbReference type="ARBA" id="ARBA00039894"/>
    </source>
</evidence>
<protein>
    <recommendedName>
        <fullName evidence="11">Ubiquitin-conjugating enzyme E2 Z</fullName>
        <ecNumber evidence="3">2.3.2.23</ecNumber>
    </recommendedName>
    <alternativeName>
        <fullName evidence="12">E2 ubiquitin-conjugating enzyme Z</fullName>
    </alternativeName>
    <alternativeName>
        <fullName evidence="14">Ubiquitin carrier protein Z</fullName>
    </alternativeName>
    <alternativeName>
        <fullName evidence="13">Ubiquitin-protein ligase Z</fullName>
    </alternativeName>
</protein>
<dbReference type="GO" id="GO:0005634">
    <property type="term" value="C:nucleus"/>
    <property type="evidence" value="ECO:0007669"/>
    <property type="project" value="UniProtKB-SubCell"/>
</dbReference>
<dbReference type="EC" id="2.3.2.23" evidence="3"/>
<gene>
    <name evidence="17" type="ORF">B4U80_07795</name>
</gene>
<evidence type="ECO:0000256" key="10">
    <source>
        <dbReference type="ARBA" id="ARBA00023242"/>
    </source>
</evidence>
<dbReference type="GO" id="GO:0006915">
    <property type="term" value="P:apoptotic process"/>
    <property type="evidence" value="ECO:0007669"/>
    <property type="project" value="UniProtKB-KW"/>
</dbReference>
<dbReference type="GO" id="GO:0005737">
    <property type="term" value="C:cytoplasm"/>
    <property type="evidence" value="ECO:0007669"/>
    <property type="project" value="UniProtKB-SubCell"/>
</dbReference>
<dbReference type="VEuPathDB" id="VectorBase:LDEU000151"/>
<name>A0A443SWI9_9ACAR</name>
<keyword evidence="18" id="KW-1185">Reference proteome</keyword>
<evidence type="ECO:0000256" key="14">
    <source>
        <dbReference type="ARBA" id="ARBA00042401"/>
    </source>
</evidence>
<evidence type="ECO:0000313" key="18">
    <source>
        <dbReference type="Proteomes" id="UP000288716"/>
    </source>
</evidence>
<dbReference type="InterPro" id="IPR016135">
    <property type="entry name" value="UBQ-conjugating_enzyme/RWD"/>
</dbReference>
<feature type="domain" description="UBC core" evidence="16">
    <location>
        <begin position="1"/>
        <end position="61"/>
    </location>
</feature>
<dbReference type="OrthoDB" id="47801at2759"/>
<evidence type="ECO:0000256" key="15">
    <source>
        <dbReference type="SAM" id="MobiDB-lite"/>
    </source>
</evidence>
<feature type="compositionally biased region" description="Acidic residues" evidence="15">
    <location>
        <begin position="156"/>
        <end position="174"/>
    </location>
</feature>
<dbReference type="PROSITE" id="PS50127">
    <property type="entry name" value="UBC_2"/>
    <property type="match status" value="1"/>
</dbReference>
<evidence type="ECO:0000256" key="9">
    <source>
        <dbReference type="ARBA" id="ARBA00022840"/>
    </source>
</evidence>
<organism evidence="17 18">
    <name type="scientific">Leptotrombidium deliense</name>
    <dbReference type="NCBI Taxonomy" id="299467"/>
    <lineage>
        <taxon>Eukaryota</taxon>
        <taxon>Metazoa</taxon>
        <taxon>Ecdysozoa</taxon>
        <taxon>Arthropoda</taxon>
        <taxon>Chelicerata</taxon>
        <taxon>Arachnida</taxon>
        <taxon>Acari</taxon>
        <taxon>Acariformes</taxon>
        <taxon>Trombidiformes</taxon>
        <taxon>Prostigmata</taxon>
        <taxon>Anystina</taxon>
        <taxon>Parasitengona</taxon>
        <taxon>Trombiculoidea</taxon>
        <taxon>Trombiculidae</taxon>
        <taxon>Leptotrombidium</taxon>
    </lineage>
</organism>
<evidence type="ECO:0000256" key="1">
    <source>
        <dbReference type="ARBA" id="ARBA00004123"/>
    </source>
</evidence>
<evidence type="ECO:0000256" key="8">
    <source>
        <dbReference type="ARBA" id="ARBA00022786"/>
    </source>
</evidence>
<dbReference type="AlphaFoldDB" id="A0A443SWI9"/>
<evidence type="ECO:0000256" key="13">
    <source>
        <dbReference type="ARBA" id="ARBA00042316"/>
    </source>
</evidence>
<evidence type="ECO:0000259" key="16">
    <source>
        <dbReference type="PROSITE" id="PS50127"/>
    </source>
</evidence>
<dbReference type="STRING" id="299467.A0A443SWI9"/>
<dbReference type="PANTHER" id="PTHR46116">
    <property type="entry name" value="(E3-INDEPENDENT) E2 UBIQUITIN-CONJUGATING ENZYME"/>
    <property type="match status" value="1"/>
</dbReference>
<keyword evidence="4" id="KW-0963">Cytoplasm</keyword>
<keyword evidence="7" id="KW-0547">Nucleotide-binding</keyword>
<proteinExistence type="predicted"/>
<dbReference type="GO" id="GO:0061631">
    <property type="term" value="F:ubiquitin conjugating enzyme activity"/>
    <property type="evidence" value="ECO:0007669"/>
    <property type="project" value="UniProtKB-EC"/>
</dbReference>
<evidence type="ECO:0000256" key="7">
    <source>
        <dbReference type="ARBA" id="ARBA00022741"/>
    </source>
</evidence>
<dbReference type="SUPFAM" id="SSF54495">
    <property type="entry name" value="UBC-like"/>
    <property type="match status" value="1"/>
</dbReference>
<keyword evidence="10" id="KW-0539">Nucleus</keyword>
<evidence type="ECO:0000313" key="17">
    <source>
        <dbReference type="EMBL" id="RWS31885.1"/>
    </source>
</evidence>
<evidence type="ECO:0000256" key="5">
    <source>
        <dbReference type="ARBA" id="ARBA00022679"/>
    </source>
</evidence>
<dbReference type="EMBL" id="NCKV01000035">
    <property type="protein sequence ID" value="RWS31885.1"/>
    <property type="molecule type" value="Genomic_DNA"/>
</dbReference>
<dbReference type="InterPro" id="IPR000608">
    <property type="entry name" value="UBC"/>
</dbReference>
<feature type="non-terminal residue" evidence="17">
    <location>
        <position position="1"/>
    </location>
</feature>
<dbReference type="PANTHER" id="PTHR46116:SF26">
    <property type="entry name" value="UBIQUITIN-CONJUGATING ENZYME E2 Z"/>
    <property type="match status" value="1"/>
</dbReference>
<keyword evidence="8" id="KW-0833">Ubl conjugation pathway</keyword>
<comment type="caution">
    <text evidence="17">The sequence shown here is derived from an EMBL/GenBank/DDBJ whole genome shotgun (WGS) entry which is preliminary data.</text>
</comment>
<evidence type="ECO:0000256" key="3">
    <source>
        <dbReference type="ARBA" id="ARBA00012486"/>
    </source>
</evidence>
<feature type="region of interest" description="Disordered" evidence="15">
    <location>
        <begin position="143"/>
        <end position="174"/>
    </location>
</feature>
<sequence>NGTPWSPALTVSTVLISIQSLMNEEPYHNEPGYEKNKKKDSSQQVKNYNDIIVHETLRVAVCGMLEGCYRDTKDLPISLRHRMEQKFKDNYDKYKEIANSKRSLNSNRMNDPFGNHGRGTFDFDAILNRMKTIYENFMVANPQPTVANNVNNPPNYDEDFDMNYDSDSENEEET</sequence>
<keyword evidence="9" id="KW-0067">ATP-binding</keyword>
<dbReference type="GO" id="GO:0004869">
    <property type="term" value="F:cysteine-type endopeptidase inhibitor activity"/>
    <property type="evidence" value="ECO:0007669"/>
    <property type="project" value="TreeGrafter"/>
</dbReference>
<comment type="subcellular location">
    <subcellularLocation>
        <location evidence="2">Cytoplasm</location>
    </subcellularLocation>
    <subcellularLocation>
        <location evidence="1">Nucleus</location>
    </subcellularLocation>
</comment>
<dbReference type="GO" id="GO:0005524">
    <property type="term" value="F:ATP binding"/>
    <property type="evidence" value="ECO:0007669"/>
    <property type="project" value="UniProtKB-KW"/>
</dbReference>
<feature type="compositionally biased region" description="Low complexity" evidence="15">
    <location>
        <begin position="143"/>
        <end position="155"/>
    </location>
</feature>
<accession>A0A443SWI9</accession>
<keyword evidence="5" id="KW-0808">Transferase</keyword>
<dbReference type="Proteomes" id="UP000288716">
    <property type="component" value="Unassembled WGS sequence"/>
</dbReference>
<evidence type="ECO:0000256" key="12">
    <source>
        <dbReference type="ARBA" id="ARBA00041798"/>
    </source>
</evidence>
<dbReference type="Gene3D" id="3.10.110.10">
    <property type="entry name" value="Ubiquitin Conjugating Enzyme"/>
    <property type="match status" value="1"/>
</dbReference>
<evidence type="ECO:0000256" key="6">
    <source>
        <dbReference type="ARBA" id="ARBA00022703"/>
    </source>
</evidence>
<evidence type="ECO:0000256" key="4">
    <source>
        <dbReference type="ARBA" id="ARBA00022490"/>
    </source>
</evidence>